<name>A0A819RRK2_9BILA</name>
<dbReference type="EMBL" id="CAJNOL010017383">
    <property type="protein sequence ID" value="CAF1678243.1"/>
    <property type="molecule type" value="Genomic_DNA"/>
</dbReference>
<dbReference type="Proteomes" id="UP000663889">
    <property type="component" value="Unassembled WGS sequence"/>
</dbReference>
<keyword evidence="3 5" id="KW-1133">Transmembrane helix</keyword>
<dbReference type="Proteomes" id="UP000663870">
    <property type="component" value="Unassembled WGS sequence"/>
</dbReference>
<organism evidence="13 14">
    <name type="scientific">Rotaria sordida</name>
    <dbReference type="NCBI Taxonomy" id="392033"/>
    <lineage>
        <taxon>Eukaryota</taxon>
        <taxon>Metazoa</taxon>
        <taxon>Spiralia</taxon>
        <taxon>Gnathifera</taxon>
        <taxon>Rotifera</taxon>
        <taxon>Eurotatoria</taxon>
        <taxon>Bdelloidea</taxon>
        <taxon>Philodinida</taxon>
        <taxon>Philodinidae</taxon>
        <taxon>Rotaria</taxon>
    </lineage>
</organism>
<evidence type="ECO:0000313" key="6">
    <source>
        <dbReference type="EMBL" id="CAF0926174.1"/>
    </source>
</evidence>
<evidence type="ECO:0000256" key="5">
    <source>
        <dbReference type="SAM" id="Phobius"/>
    </source>
</evidence>
<evidence type="ECO:0000313" key="15">
    <source>
        <dbReference type="Proteomes" id="UP000663870"/>
    </source>
</evidence>
<dbReference type="InterPro" id="IPR000276">
    <property type="entry name" value="GPCR_Rhodpsn"/>
</dbReference>
<proteinExistence type="predicted"/>
<evidence type="ECO:0000313" key="7">
    <source>
        <dbReference type="EMBL" id="CAF0999775.1"/>
    </source>
</evidence>
<evidence type="ECO:0000313" key="8">
    <source>
        <dbReference type="EMBL" id="CAF1013194.1"/>
    </source>
</evidence>
<dbReference type="Proteomes" id="UP000663882">
    <property type="component" value="Unassembled WGS sequence"/>
</dbReference>
<evidence type="ECO:0000256" key="2">
    <source>
        <dbReference type="ARBA" id="ARBA00022692"/>
    </source>
</evidence>
<evidence type="ECO:0000313" key="10">
    <source>
        <dbReference type="EMBL" id="CAF1678243.1"/>
    </source>
</evidence>
<dbReference type="EMBL" id="CAJOBD010006291">
    <property type="protein sequence ID" value="CAF4057149.1"/>
    <property type="molecule type" value="Genomic_DNA"/>
</dbReference>
<feature type="transmembrane region" description="Helical" evidence="5">
    <location>
        <begin position="125"/>
        <end position="148"/>
    </location>
</feature>
<dbReference type="EMBL" id="CAJOAX010001349">
    <property type="protein sequence ID" value="CAF3708136.1"/>
    <property type="molecule type" value="Genomic_DNA"/>
</dbReference>
<dbReference type="Proteomes" id="UP000663854">
    <property type="component" value="Unassembled WGS sequence"/>
</dbReference>
<evidence type="ECO:0000313" key="9">
    <source>
        <dbReference type="EMBL" id="CAF1563666.1"/>
    </source>
</evidence>
<keyword evidence="2 5" id="KW-0812">Transmembrane</keyword>
<dbReference type="Gene3D" id="1.20.1070.10">
    <property type="entry name" value="Rhodopsin 7-helix transmembrane proteins"/>
    <property type="match status" value="1"/>
</dbReference>
<protein>
    <recommendedName>
        <fullName evidence="16">G-protein coupled receptors family 1 profile domain-containing protein</fullName>
    </recommendedName>
</protein>
<dbReference type="Proteomes" id="UP000663874">
    <property type="component" value="Unassembled WGS sequence"/>
</dbReference>
<evidence type="ECO:0000256" key="3">
    <source>
        <dbReference type="ARBA" id="ARBA00022989"/>
    </source>
</evidence>
<dbReference type="EMBL" id="CAJNOU010000492">
    <property type="protein sequence ID" value="CAF1013194.1"/>
    <property type="molecule type" value="Genomic_DNA"/>
</dbReference>
<dbReference type="Proteomes" id="UP000663823">
    <property type="component" value="Unassembled WGS sequence"/>
</dbReference>
<dbReference type="AlphaFoldDB" id="A0A819RRK2"/>
<accession>A0A819RRK2</accession>
<dbReference type="EMBL" id="CAJNOO010000644">
    <property type="protein sequence ID" value="CAF0999775.1"/>
    <property type="molecule type" value="Genomic_DNA"/>
</dbReference>
<dbReference type="SUPFAM" id="SSF81321">
    <property type="entry name" value="Family A G protein-coupled receptor-like"/>
    <property type="match status" value="1"/>
</dbReference>
<comment type="caution">
    <text evidence="13">The sequence shown here is derived from an EMBL/GenBank/DDBJ whole genome shotgun (WGS) entry which is preliminary data.</text>
</comment>
<evidence type="ECO:0000313" key="11">
    <source>
        <dbReference type="EMBL" id="CAF3708136.1"/>
    </source>
</evidence>
<reference evidence="13" key="1">
    <citation type="submission" date="2021-02" db="EMBL/GenBank/DDBJ databases">
        <authorList>
            <person name="Nowell W R."/>
        </authorList>
    </citation>
    <scope>NUCLEOTIDE SEQUENCE</scope>
</reference>
<dbReference type="EMBL" id="CAJNOT010000284">
    <property type="protein sequence ID" value="CAF0926174.1"/>
    <property type="molecule type" value="Genomic_DNA"/>
</dbReference>
<dbReference type="GO" id="GO:0004930">
    <property type="term" value="F:G protein-coupled receptor activity"/>
    <property type="evidence" value="ECO:0007669"/>
    <property type="project" value="InterPro"/>
</dbReference>
<keyword evidence="15" id="KW-1185">Reference proteome</keyword>
<dbReference type="EMBL" id="CAJNOH010015458">
    <property type="protein sequence ID" value="CAF1563666.1"/>
    <property type="molecule type" value="Genomic_DNA"/>
</dbReference>
<evidence type="ECO:0008006" key="16">
    <source>
        <dbReference type="Google" id="ProtNLM"/>
    </source>
</evidence>
<evidence type="ECO:0000313" key="13">
    <source>
        <dbReference type="EMBL" id="CAF4057149.1"/>
    </source>
</evidence>
<dbReference type="GO" id="GO:0016020">
    <property type="term" value="C:membrane"/>
    <property type="evidence" value="ECO:0007669"/>
    <property type="project" value="UniProtKB-SubCell"/>
</dbReference>
<dbReference type="EMBL" id="CAJOBE010002919">
    <property type="protein sequence ID" value="CAF3850763.1"/>
    <property type="molecule type" value="Genomic_DNA"/>
</dbReference>
<dbReference type="Proteomes" id="UP000663864">
    <property type="component" value="Unassembled WGS sequence"/>
</dbReference>
<keyword evidence="4 5" id="KW-0472">Membrane</keyword>
<dbReference type="Proteomes" id="UP000663836">
    <property type="component" value="Unassembled WGS sequence"/>
</dbReference>
<evidence type="ECO:0000256" key="1">
    <source>
        <dbReference type="ARBA" id="ARBA00004370"/>
    </source>
</evidence>
<evidence type="ECO:0000313" key="14">
    <source>
        <dbReference type="Proteomes" id="UP000663836"/>
    </source>
</evidence>
<sequence length="175" mass="20294">MFIQWLISFLYILVHLFGYNFEYSSFAHGCWISFKNIRALFQALIIMYCGPIFSICFMYAYIIRHTRRTIHVQQQRQTHNKRDLQVLKNIVILVLAAMGVGIATVFTLIYYIITNHLIPIAYHLQGLSISGGFLLGSIGFALITPQIYETIKIKRRITTVVTTIREIPRTTNQTM</sequence>
<gene>
    <name evidence="12" type="ORF">FNK824_LOCUS17915</name>
    <name evidence="13" type="ORF">JBS370_LOCUS29375</name>
    <name evidence="10" type="ORF">JXQ802_LOCUS58721</name>
    <name evidence="11" type="ORF">OTI717_LOCUS12992</name>
    <name evidence="9" type="ORF">PYM288_LOCUS42079</name>
    <name evidence="7" type="ORF">RFH988_LOCUS14108</name>
    <name evidence="8" type="ORF">SEV965_LOCUS11406</name>
    <name evidence="6" type="ORF">ZHD862_LOCUS8672</name>
</gene>
<feature type="transmembrane region" description="Helical" evidence="5">
    <location>
        <begin position="39"/>
        <end position="62"/>
    </location>
</feature>
<dbReference type="OrthoDB" id="10027335at2759"/>
<evidence type="ECO:0000256" key="4">
    <source>
        <dbReference type="ARBA" id="ARBA00023136"/>
    </source>
</evidence>
<comment type="subcellular location">
    <subcellularLocation>
        <location evidence="1">Membrane</location>
    </subcellularLocation>
</comment>
<feature type="transmembrane region" description="Helical" evidence="5">
    <location>
        <begin position="90"/>
        <end position="113"/>
    </location>
</feature>
<dbReference type="Pfam" id="PF00001">
    <property type="entry name" value="7tm_1"/>
    <property type="match status" value="1"/>
</dbReference>
<evidence type="ECO:0000313" key="12">
    <source>
        <dbReference type="EMBL" id="CAF3850763.1"/>
    </source>
</evidence>